<name>A0A7G5FDV7_9CORY</name>
<accession>A0A7G5FDV7</accession>
<keyword evidence="1" id="KW-0446">Lipid-binding</keyword>
<dbReference type="Proteomes" id="UP000515570">
    <property type="component" value="Chromosome"/>
</dbReference>
<dbReference type="Gene3D" id="3.40.50.10170">
    <property type="match status" value="2"/>
</dbReference>
<reference evidence="2 3" key="1">
    <citation type="submission" date="2020-07" db="EMBL/GenBank/DDBJ databases">
        <title>non toxigenic Corynebacterium sp. nov from a clinical source.</title>
        <authorList>
            <person name="Bernier A.-M."/>
            <person name="Bernard K."/>
        </authorList>
    </citation>
    <scope>NUCLEOTIDE SEQUENCE [LARGE SCALE GENOMIC DNA]</scope>
    <source>
        <strain evidence="3">NML 93-0612</strain>
    </source>
</reference>
<dbReference type="AlphaFoldDB" id="A0A7G5FDV7"/>
<dbReference type="NCBIfam" id="TIGR00762">
    <property type="entry name" value="DegV"/>
    <property type="match status" value="1"/>
</dbReference>
<dbReference type="Gene3D" id="3.30.1180.10">
    <property type="match status" value="1"/>
</dbReference>
<gene>
    <name evidence="2" type="ORF">HW450_10710</name>
</gene>
<evidence type="ECO:0000313" key="2">
    <source>
        <dbReference type="EMBL" id="QMV84798.1"/>
    </source>
</evidence>
<dbReference type="InterPro" id="IPR043168">
    <property type="entry name" value="DegV_C"/>
</dbReference>
<dbReference type="RefSeq" id="WP_182385605.1">
    <property type="nucleotide sequence ID" value="NZ_CP059833.1"/>
</dbReference>
<proteinExistence type="predicted"/>
<dbReference type="InterPro" id="IPR003797">
    <property type="entry name" value="DegV"/>
</dbReference>
<evidence type="ECO:0000313" key="3">
    <source>
        <dbReference type="Proteomes" id="UP000515570"/>
    </source>
</evidence>
<keyword evidence="3" id="KW-1185">Reference proteome</keyword>
<dbReference type="SUPFAM" id="SSF82549">
    <property type="entry name" value="DAK1/DegV-like"/>
    <property type="match status" value="1"/>
</dbReference>
<protein>
    <submittedName>
        <fullName evidence="2">DegV family protein</fullName>
    </submittedName>
</protein>
<sequence>MPVRVVTDSSVGLPQDIAEDLEITVLPLHVMSRGGSTSTAGLTALELTAAYARQLERGKDDGVLALHLSKELSSTWTNAVTAAGVFDGNVHIVDTNSAGMAIGAAAMSAARLAKQGEDLETCYEAAVDTLERSELYLYLHRVDELRKSGRLSPAIALMSSALATRPIMMLREGKLELAAKTRTQTKAFIKLVEMIAEKAQGKPVFIAIQQTEAREAARALQKTMQAVLHEDTSYMMADLDEAIGTHVGPGALAVTVVYSETPENSTAH</sequence>
<dbReference type="InterPro" id="IPR050270">
    <property type="entry name" value="DegV_domain_contain"/>
</dbReference>
<dbReference type="GO" id="GO:0008289">
    <property type="term" value="F:lipid binding"/>
    <property type="evidence" value="ECO:0007669"/>
    <property type="project" value="UniProtKB-KW"/>
</dbReference>
<dbReference type="PANTHER" id="PTHR33434:SF2">
    <property type="entry name" value="FATTY ACID-BINDING PROTEIN TM_1468"/>
    <property type="match status" value="1"/>
</dbReference>
<organism evidence="2 3">
    <name type="scientific">Corynebacterium hindlerae</name>
    <dbReference type="NCBI Taxonomy" id="699041"/>
    <lineage>
        <taxon>Bacteria</taxon>
        <taxon>Bacillati</taxon>
        <taxon>Actinomycetota</taxon>
        <taxon>Actinomycetes</taxon>
        <taxon>Mycobacteriales</taxon>
        <taxon>Corynebacteriaceae</taxon>
        <taxon>Corynebacterium</taxon>
    </lineage>
</organism>
<evidence type="ECO:0000256" key="1">
    <source>
        <dbReference type="ARBA" id="ARBA00023121"/>
    </source>
</evidence>
<dbReference type="PROSITE" id="PS51482">
    <property type="entry name" value="DEGV"/>
    <property type="match status" value="1"/>
</dbReference>
<dbReference type="PANTHER" id="PTHR33434">
    <property type="entry name" value="DEGV DOMAIN-CONTAINING PROTEIN DR_1986-RELATED"/>
    <property type="match status" value="1"/>
</dbReference>
<dbReference type="EMBL" id="CP059833">
    <property type="protein sequence ID" value="QMV84798.1"/>
    <property type="molecule type" value="Genomic_DNA"/>
</dbReference>
<dbReference type="Pfam" id="PF02645">
    <property type="entry name" value="DegV"/>
    <property type="match status" value="1"/>
</dbReference>